<dbReference type="InterPro" id="IPR013216">
    <property type="entry name" value="Methyltransf_11"/>
</dbReference>
<evidence type="ECO:0000313" key="5">
    <source>
        <dbReference type="EMBL" id="GAA1721567.1"/>
    </source>
</evidence>
<sequence length="246" mass="26767">MAVEIDQMTGALRRIAPLLDVRSDELQIRQGYFDLLVDVPVTSTGRAQSLWLNQTGAAAYDLLHPIARAIAPDTRRVPERLDLEWGATVLDLGCGPANITVGLARAVGERGLVIGLDVSEKMLARAIARTSESNVGYVRADAERLPLRAETVDALCCSVVLQLVEDLDAVFDHIDRVLRPGGRVALAATAAGYGLSRQIAPYVGNFAGAHMFEPEEMPTLLADRGFTNIKTRTYAMLQFVDARKPR</sequence>
<proteinExistence type="inferred from homology"/>
<keyword evidence="3" id="KW-0808">Transferase</keyword>
<dbReference type="Gene3D" id="3.40.50.150">
    <property type="entry name" value="Vaccinia Virus protein VP39"/>
    <property type="match status" value="1"/>
</dbReference>
<evidence type="ECO:0000259" key="4">
    <source>
        <dbReference type="Pfam" id="PF08241"/>
    </source>
</evidence>
<comment type="caution">
    <text evidence="5">The sequence shown here is derived from an EMBL/GenBank/DDBJ whole genome shotgun (WGS) entry which is preliminary data.</text>
</comment>
<keyword evidence="2 5" id="KW-0489">Methyltransferase</keyword>
<accession>A0ABN2JCB0</accession>
<dbReference type="Proteomes" id="UP001500618">
    <property type="component" value="Unassembled WGS sequence"/>
</dbReference>
<dbReference type="RefSeq" id="WP_344315401.1">
    <property type="nucleotide sequence ID" value="NZ_BAAANY010000047.1"/>
</dbReference>
<dbReference type="SUPFAM" id="SSF53335">
    <property type="entry name" value="S-adenosyl-L-methionine-dependent methyltransferases"/>
    <property type="match status" value="1"/>
</dbReference>
<gene>
    <name evidence="5" type="ORF">GCM10009765_82180</name>
</gene>
<organism evidence="5 6">
    <name type="scientific">Fodinicola feengrottensis</name>
    <dbReference type="NCBI Taxonomy" id="435914"/>
    <lineage>
        <taxon>Bacteria</taxon>
        <taxon>Bacillati</taxon>
        <taxon>Actinomycetota</taxon>
        <taxon>Actinomycetes</taxon>
        <taxon>Mycobacteriales</taxon>
        <taxon>Fodinicola</taxon>
    </lineage>
</organism>
<evidence type="ECO:0000313" key="6">
    <source>
        <dbReference type="Proteomes" id="UP001500618"/>
    </source>
</evidence>
<dbReference type="EMBL" id="BAAANY010000047">
    <property type="protein sequence ID" value="GAA1721567.1"/>
    <property type="molecule type" value="Genomic_DNA"/>
</dbReference>
<evidence type="ECO:0000256" key="1">
    <source>
        <dbReference type="ARBA" id="ARBA00008361"/>
    </source>
</evidence>
<dbReference type="GO" id="GO:0032259">
    <property type="term" value="P:methylation"/>
    <property type="evidence" value="ECO:0007669"/>
    <property type="project" value="UniProtKB-KW"/>
</dbReference>
<dbReference type="GO" id="GO:0008168">
    <property type="term" value="F:methyltransferase activity"/>
    <property type="evidence" value="ECO:0007669"/>
    <property type="project" value="UniProtKB-KW"/>
</dbReference>
<dbReference type="PANTHER" id="PTHR44942:SF4">
    <property type="entry name" value="METHYLTRANSFERASE TYPE 11 DOMAIN-CONTAINING PROTEIN"/>
    <property type="match status" value="1"/>
</dbReference>
<dbReference type="PANTHER" id="PTHR44942">
    <property type="entry name" value="METHYLTRANSF_11 DOMAIN-CONTAINING PROTEIN"/>
    <property type="match status" value="1"/>
</dbReference>
<feature type="domain" description="Methyltransferase type 11" evidence="4">
    <location>
        <begin position="90"/>
        <end position="185"/>
    </location>
</feature>
<protein>
    <submittedName>
        <fullName evidence="5">Methyltransferase domain-containing protein</fullName>
    </submittedName>
</protein>
<dbReference type="Pfam" id="PF08241">
    <property type="entry name" value="Methyltransf_11"/>
    <property type="match status" value="1"/>
</dbReference>
<comment type="similarity">
    <text evidence="1">Belongs to the methyltransferase superfamily.</text>
</comment>
<keyword evidence="6" id="KW-1185">Reference proteome</keyword>
<name>A0ABN2JCB0_9ACTN</name>
<dbReference type="InterPro" id="IPR029063">
    <property type="entry name" value="SAM-dependent_MTases_sf"/>
</dbReference>
<dbReference type="CDD" id="cd02440">
    <property type="entry name" value="AdoMet_MTases"/>
    <property type="match status" value="1"/>
</dbReference>
<dbReference type="InterPro" id="IPR051052">
    <property type="entry name" value="Diverse_substrate_MTase"/>
</dbReference>
<evidence type="ECO:0000256" key="3">
    <source>
        <dbReference type="ARBA" id="ARBA00022679"/>
    </source>
</evidence>
<evidence type="ECO:0000256" key="2">
    <source>
        <dbReference type="ARBA" id="ARBA00022603"/>
    </source>
</evidence>
<reference evidence="5 6" key="1">
    <citation type="journal article" date="2019" name="Int. J. Syst. Evol. Microbiol.">
        <title>The Global Catalogue of Microorganisms (GCM) 10K type strain sequencing project: providing services to taxonomists for standard genome sequencing and annotation.</title>
        <authorList>
            <consortium name="The Broad Institute Genomics Platform"/>
            <consortium name="The Broad Institute Genome Sequencing Center for Infectious Disease"/>
            <person name="Wu L."/>
            <person name="Ma J."/>
        </authorList>
    </citation>
    <scope>NUCLEOTIDE SEQUENCE [LARGE SCALE GENOMIC DNA]</scope>
    <source>
        <strain evidence="5 6">JCM 14718</strain>
    </source>
</reference>